<proteinExistence type="predicted"/>
<comment type="caution">
    <text evidence="2">The sequence shown here is derived from an EMBL/GenBank/DDBJ whole genome shotgun (WGS) entry which is preliminary data.</text>
</comment>
<keyword evidence="3" id="KW-1185">Reference proteome</keyword>
<name>A0A7X2TB43_9FIRM</name>
<evidence type="ECO:0000313" key="2">
    <source>
        <dbReference type="EMBL" id="MSS20423.1"/>
    </source>
</evidence>
<gene>
    <name evidence="2" type="ORF">FYJ52_08440</name>
</gene>
<dbReference type="Proteomes" id="UP000461754">
    <property type="component" value="Unassembled WGS sequence"/>
</dbReference>
<evidence type="ECO:0008006" key="4">
    <source>
        <dbReference type="Google" id="ProtNLM"/>
    </source>
</evidence>
<keyword evidence="1" id="KW-0812">Transmembrane</keyword>
<keyword evidence="1" id="KW-0472">Membrane</keyword>
<dbReference type="RefSeq" id="WP_154576796.1">
    <property type="nucleotide sequence ID" value="NZ_VUMO01000012.1"/>
</dbReference>
<organism evidence="2 3">
    <name type="scientific">Pseudoramibacter porci</name>
    <dbReference type="NCBI Taxonomy" id="2606631"/>
    <lineage>
        <taxon>Bacteria</taxon>
        <taxon>Bacillati</taxon>
        <taxon>Bacillota</taxon>
        <taxon>Clostridia</taxon>
        <taxon>Eubacteriales</taxon>
        <taxon>Eubacteriaceae</taxon>
        <taxon>Pseudoramibacter</taxon>
    </lineage>
</organism>
<evidence type="ECO:0000256" key="1">
    <source>
        <dbReference type="SAM" id="Phobius"/>
    </source>
</evidence>
<dbReference type="EMBL" id="VUMO01000012">
    <property type="protein sequence ID" value="MSS20423.1"/>
    <property type="molecule type" value="Genomic_DNA"/>
</dbReference>
<sequence>MMRKTTDQRGVTLADTLVALVIVALLSVLMVSLLSNLAILKNASAGLNLQGRGLPKAYHRAASAIAAMDHPDRQAANARLQTLGEDMSDDQTAYRFKVTGISGNGYNLDITIAPRGLRAETYQEVIYAAPTSTETDETTEPAGHDPD</sequence>
<protein>
    <recommendedName>
        <fullName evidence="4">Type II secretion system protein</fullName>
    </recommendedName>
</protein>
<dbReference type="AlphaFoldDB" id="A0A7X2TB43"/>
<keyword evidence="1" id="KW-1133">Transmembrane helix</keyword>
<feature type="transmembrane region" description="Helical" evidence="1">
    <location>
        <begin position="12"/>
        <end position="34"/>
    </location>
</feature>
<accession>A0A7X2TB43</accession>
<reference evidence="2 3" key="1">
    <citation type="submission" date="2019-08" db="EMBL/GenBank/DDBJ databases">
        <title>In-depth cultivation of the pig gut microbiome towards novel bacterial diversity and tailored functional studies.</title>
        <authorList>
            <person name="Wylensek D."/>
            <person name="Hitch T.C.A."/>
            <person name="Clavel T."/>
        </authorList>
    </citation>
    <scope>NUCLEOTIDE SEQUENCE [LARGE SCALE GENOMIC DNA]</scope>
    <source>
        <strain evidence="2 3">RF-744-FAT-4</strain>
    </source>
</reference>
<evidence type="ECO:0000313" key="3">
    <source>
        <dbReference type="Proteomes" id="UP000461754"/>
    </source>
</evidence>